<comment type="caution">
    <text evidence="1">The sequence shown here is derived from an EMBL/GenBank/DDBJ whole genome shotgun (WGS) entry which is preliminary data.</text>
</comment>
<dbReference type="Proteomes" id="UP001054837">
    <property type="component" value="Unassembled WGS sequence"/>
</dbReference>
<organism evidence="1 2">
    <name type="scientific">Caerostris darwini</name>
    <dbReference type="NCBI Taxonomy" id="1538125"/>
    <lineage>
        <taxon>Eukaryota</taxon>
        <taxon>Metazoa</taxon>
        <taxon>Ecdysozoa</taxon>
        <taxon>Arthropoda</taxon>
        <taxon>Chelicerata</taxon>
        <taxon>Arachnida</taxon>
        <taxon>Araneae</taxon>
        <taxon>Araneomorphae</taxon>
        <taxon>Entelegynae</taxon>
        <taxon>Araneoidea</taxon>
        <taxon>Araneidae</taxon>
        <taxon>Caerostris</taxon>
    </lineage>
</organism>
<gene>
    <name evidence="1" type="ORF">CDAR_52741</name>
</gene>
<keyword evidence="2" id="KW-1185">Reference proteome</keyword>
<evidence type="ECO:0000313" key="1">
    <source>
        <dbReference type="EMBL" id="GIY39992.1"/>
    </source>
</evidence>
<protein>
    <submittedName>
        <fullName evidence="1">Uncharacterized protein</fullName>
    </submittedName>
</protein>
<accession>A0AAV4T515</accession>
<dbReference type="AlphaFoldDB" id="A0AAV4T515"/>
<evidence type="ECO:0000313" key="2">
    <source>
        <dbReference type="Proteomes" id="UP001054837"/>
    </source>
</evidence>
<proteinExistence type="predicted"/>
<name>A0AAV4T515_9ARAC</name>
<dbReference type="EMBL" id="BPLQ01008865">
    <property type="protein sequence ID" value="GIY39992.1"/>
    <property type="molecule type" value="Genomic_DNA"/>
</dbReference>
<reference evidence="1 2" key="1">
    <citation type="submission" date="2021-06" db="EMBL/GenBank/DDBJ databases">
        <title>Caerostris darwini draft genome.</title>
        <authorList>
            <person name="Kono N."/>
            <person name="Arakawa K."/>
        </authorList>
    </citation>
    <scope>NUCLEOTIDE SEQUENCE [LARGE SCALE GENOMIC DNA]</scope>
</reference>
<sequence>MVCSKIKIFVFVGLNTNKGQRMVWSKNGDCFCSEKHSLSVLRYSALFTTSDSVWAFPSLYEIKPQRRKLHRFSALIFSVGKNCCENEAVNSSFIGCRFSKMLGSEEF</sequence>